<feature type="binding site" evidence="3">
    <location>
        <position position="63"/>
    </location>
    <ligand>
        <name>Ni(2+)</name>
        <dbReference type="ChEBI" id="CHEBI:49786"/>
    </ligand>
</feature>
<name>A0A484F595_9EURY</name>
<feature type="binding site" evidence="3">
    <location>
        <position position="44"/>
    </location>
    <ligand>
        <name>Mg(2+)</name>
        <dbReference type="ChEBI" id="CHEBI:18420"/>
    </ligand>
</feature>
<evidence type="ECO:0000313" key="5">
    <source>
        <dbReference type="EMBL" id="TDQ69409.1"/>
    </source>
</evidence>
<dbReference type="InterPro" id="IPR017682">
    <property type="entry name" value="Coenz_F420_hydrogenase_asu"/>
</dbReference>
<protein>
    <recommendedName>
        <fullName evidence="2">Coenzyme F420 hydrogenase subunit alpha</fullName>
        <ecNumber evidence="2">1.12.98.1</ecNumber>
    </recommendedName>
</protein>
<proteinExistence type="inferred from homology"/>
<dbReference type="GO" id="GO:0050660">
    <property type="term" value="F:flavin adenine dinucleotide binding"/>
    <property type="evidence" value="ECO:0007669"/>
    <property type="project" value="InterPro"/>
</dbReference>
<feature type="binding site" evidence="3">
    <location>
        <position position="66"/>
    </location>
    <ligand>
        <name>Ni(2+)</name>
        <dbReference type="ChEBI" id="CHEBI:49786"/>
    </ligand>
</feature>
<gene>
    <name evidence="5" type="ORF">C7391_0735</name>
</gene>
<dbReference type="InterPro" id="IPR029014">
    <property type="entry name" value="NiFe-Hase_large"/>
</dbReference>
<evidence type="ECO:0000256" key="2">
    <source>
        <dbReference type="NCBIfam" id="TIGR03295"/>
    </source>
</evidence>
<dbReference type="InterPro" id="IPR018194">
    <property type="entry name" value="Ni-dep_hyd_lsu_Ni_BS"/>
</dbReference>
<dbReference type="NCBIfam" id="TIGR03295">
    <property type="entry name" value="frhA"/>
    <property type="match status" value="1"/>
</dbReference>
<dbReference type="GO" id="GO:0051536">
    <property type="term" value="F:iron-sulfur cluster binding"/>
    <property type="evidence" value="ECO:0007669"/>
    <property type="project" value="InterPro"/>
</dbReference>
<sequence length="411" mass="45334">MSKTVEIKPTTRHEGHTNLVLTVDDEGIVESGAYHSVTPVRGFEKFLYGKVAEFAPIAVSRFCGICPTAHSTSSVEALERACGMEPSKDGLILRELTAIGNKMHSHPLHQFLIAPDYVPKDEYADVVKRIQEMRKIGQYFVDTIGGEAIHPPNIKIGGMAKNITPEAKEKLISRAKNYLELAAVQCDYMMNLYNERKLNDGTEIPEKLGYHDYPLLATSLTYGDISKFDYSQAVEYSPFEHYPKEVALQACTNIPKYKGSLVEVGPRARMVTFKDFKETKGALGIHKARALEMAHYAERALDLLDELNTSGAPFCTDPIVGDGETVGVGAIEAARGHNVHAAVVGKDGRIVEYSAIVATTWNIPIIGEATVGHHYKFAEHVVRAYDPCVSCATHMIAKDYDGNTVDEKLFK</sequence>
<dbReference type="EMBL" id="SNYS01000007">
    <property type="protein sequence ID" value="TDQ69409.1"/>
    <property type="molecule type" value="Genomic_DNA"/>
</dbReference>
<feature type="binding site" evidence="3">
    <location>
        <position position="391"/>
    </location>
    <ligand>
        <name>Fe cation</name>
        <dbReference type="ChEBI" id="CHEBI:24875"/>
    </ligand>
</feature>
<dbReference type="PANTHER" id="PTHR43600:SF1">
    <property type="entry name" value="COENZYME F420 HYDROGENASE SUBUNIT ALPHA"/>
    <property type="match status" value="1"/>
</dbReference>
<keyword evidence="3 4" id="KW-0479">Metal-binding</keyword>
<dbReference type="RefSeq" id="WP_133517202.1">
    <property type="nucleotide sequence ID" value="NZ_JAHDUW010000002.1"/>
</dbReference>
<dbReference type="EC" id="1.12.98.1" evidence="2"/>
<feature type="binding site" evidence="3">
    <location>
        <position position="388"/>
    </location>
    <ligand>
        <name>Ni(2+)</name>
        <dbReference type="ChEBI" id="CHEBI:49786"/>
    </ligand>
</feature>
<dbReference type="PANTHER" id="PTHR43600">
    <property type="entry name" value="COENZYME F420 HYDROGENASE, SUBUNIT ALPHA"/>
    <property type="match status" value="1"/>
</dbReference>
<comment type="cofactor">
    <cofactor evidence="3">
        <name>Ni(2+)</name>
        <dbReference type="ChEBI" id="CHEBI:49786"/>
    </cofactor>
</comment>
<dbReference type="GO" id="GO:0050454">
    <property type="term" value="F:coenzyme F420 hydrogenase activity"/>
    <property type="evidence" value="ECO:0007669"/>
    <property type="project" value="UniProtKB-EC"/>
</dbReference>
<evidence type="ECO:0000313" key="6">
    <source>
        <dbReference type="Proteomes" id="UP000294855"/>
    </source>
</evidence>
<evidence type="ECO:0000256" key="4">
    <source>
        <dbReference type="RuleBase" id="RU003896"/>
    </source>
</evidence>
<dbReference type="PROSITE" id="PS00507">
    <property type="entry name" value="NI_HGENASE_L_1"/>
    <property type="match status" value="1"/>
</dbReference>
<dbReference type="GO" id="GO:0008901">
    <property type="term" value="F:ferredoxin hydrogenase activity"/>
    <property type="evidence" value="ECO:0007669"/>
    <property type="project" value="InterPro"/>
</dbReference>
<dbReference type="Pfam" id="PF00374">
    <property type="entry name" value="NiFeSe_Hases"/>
    <property type="match status" value="2"/>
</dbReference>
<dbReference type="PROSITE" id="PS00508">
    <property type="entry name" value="NI_HGENASE_L_2"/>
    <property type="match status" value="1"/>
</dbReference>
<feature type="binding site" evidence="3">
    <location>
        <position position="394"/>
    </location>
    <ligand>
        <name>Mg(2+)</name>
        <dbReference type="ChEBI" id="CHEBI:18420"/>
    </ligand>
</feature>
<keyword evidence="3" id="KW-0460">Magnesium</keyword>
<keyword evidence="3" id="KW-0408">Iron</keyword>
<comment type="similarity">
    <text evidence="4">Belongs to the [NiFe]/[NiFeSe] hydrogenase large subunit family.</text>
</comment>
<feature type="binding site" evidence="3">
    <location>
        <position position="66"/>
    </location>
    <ligand>
        <name>Fe cation</name>
        <dbReference type="ChEBI" id="CHEBI:24875"/>
    </ligand>
</feature>
<dbReference type="InterPro" id="IPR001501">
    <property type="entry name" value="Ni-dep_hyd_lsu"/>
</dbReference>
<dbReference type="Proteomes" id="UP000294855">
    <property type="component" value="Unassembled WGS sequence"/>
</dbReference>
<comment type="caution">
    <text evidence="5">The sequence shown here is derived from an EMBL/GenBank/DDBJ whole genome shotgun (WGS) entry which is preliminary data.</text>
</comment>
<comment type="cofactor">
    <cofactor evidence="3">
        <name>Fe cation</name>
        <dbReference type="ChEBI" id="CHEBI:24875"/>
    </cofactor>
</comment>
<keyword evidence="3 4" id="KW-0533">Nickel</keyword>
<keyword evidence="6" id="KW-1185">Reference proteome</keyword>
<dbReference type="Gene3D" id="1.10.645.10">
    <property type="entry name" value="Cytochrome-c3 Hydrogenase, chain B"/>
    <property type="match status" value="1"/>
</dbReference>
<evidence type="ECO:0000256" key="1">
    <source>
        <dbReference type="ARBA" id="ARBA00023002"/>
    </source>
</evidence>
<dbReference type="SUPFAM" id="SSF56762">
    <property type="entry name" value="HydB/Nqo4-like"/>
    <property type="match status" value="1"/>
</dbReference>
<dbReference type="OrthoDB" id="42371at2157"/>
<organism evidence="5 6">
    <name type="scientific">Methanimicrococcus blatticola</name>
    <dbReference type="NCBI Taxonomy" id="91560"/>
    <lineage>
        <taxon>Archaea</taxon>
        <taxon>Methanobacteriati</taxon>
        <taxon>Methanobacteriota</taxon>
        <taxon>Stenosarchaea group</taxon>
        <taxon>Methanomicrobia</taxon>
        <taxon>Methanosarcinales</taxon>
        <taxon>Methanosarcinaceae</taxon>
        <taxon>Methanimicrococcus</taxon>
    </lineage>
</organism>
<accession>A0A484F595</accession>
<keyword evidence="1 4" id="KW-0560">Oxidoreductase</keyword>
<dbReference type="GO" id="GO:0016151">
    <property type="term" value="F:nickel cation binding"/>
    <property type="evidence" value="ECO:0007669"/>
    <property type="project" value="InterPro"/>
</dbReference>
<dbReference type="AlphaFoldDB" id="A0A484F595"/>
<reference evidence="5 6" key="1">
    <citation type="submission" date="2019-03" db="EMBL/GenBank/DDBJ databases">
        <title>Genomic Encyclopedia of Type Strains, Phase IV (KMG-IV): sequencing the most valuable type-strain genomes for metagenomic binning, comparative biology and taxonomic classification.</title>
        <authorList>
            <person name="Goeker M."/>
        </authorList>
    </citation>
    <scope>NUCLEOTIDE SEQUENCE [LARGE SCALE GENOMIC DNA]</scope>
    <source>
        <strain evidence="5 6">DSM 13328</strain>
    </source>
</reference>
<evidence type="ECO:0000256" key="3">
    <source>
        <dbReference type="PIRSR" id="PIRSR601501-1"/>
    </source>
</evidence>